<dbReference type="InterPro" id="IPR051052">
    <property type="entry name" value="Diverse_substrate_MTase"/>
</dbReference>
<comment type="similarity">
    <text evidence="1">Belongs to the methyltransferase superfamily.</text>
</comment>
<dbReference type="SUPFAM" id="SSF53335">
    <property type="entry name" value="S-adenosyl-L-methionine-dependent methyltransferases"/>
    <property type="match status" value="1"/>
</dbReference>
<dbReference type="AlphaFoldDB" id="A0A1H7SMD5"/>
<evidence type="ECO:0000313" key="6">
    <source>
        <dbReference type="Proteomes" id="UP000198916"/>
    </source>
</evidence>
<evidence type="ECO:0000259" key="4">
    <source>
        <dbReference type="Pfam" id="PF08241"/>
    </source>
</evidence>
<dbReference type="GO" id="GO:0032259">
    <property type="term" value="P:methylation"/>
    <property type="evidence" value="ECO:0007669"/>
    <property type="project" value="UniProtKB-KW"/>
</dbReference>
<name>A0A1H7SMD5_9SPHI</name>
<evidence type="ECO:0000256" key="3">
    <source>
        <dbReference type="ARBA" id="ARBA00022679"/>
    </source>
</evidence>
<keyword evidence="2 5" id="KW-0489">Methyltransferase</keyword>
<evidence type="ECO:0000313" key="5">
    <source>
        <dbReference type="EMBL" id="SEL73810.1"/>
    </source>
</evidence>
<dbReference type="GO" id="GO:0008757">
    <property type="term" value="F:S-adenosylmethionine-dependent methyltransferase activity"/>
    <property type="evidence" value="ECO:0007669"/>
    <property type="project" value="InterPro"/>
</dbReference>
<reference evidence="6" key="1">
    <citation type="submission" date="2016-10" db="EMBL/GenBank/DDBJ databases">
        <authorList>
            <person name="Varghese N."/>
            <person name="Submissions S."/>
        </authorList>
    </citation>
    <scope>NUCLEOTIDE SEQUENCE [LARGE SCALE GENOMIC DNA]</scope>
    <source>
        <strain evidence="6">Jip14</strain>
    </source>
</reference>
<keyword evidence="6" id="KW-1185">Reference proteome</keyword>
<evidence type="ECO:0000256" key="1">
    <source>
        <dbReference type="ARBA" id="ARBA00008361"/>
    </source>
</evidence>
<dbReference type="Pfam" id="PF08241">
    <property type="entry name" value="Methyltransf_11"/>
    <property type="match status" value="1"/>
</dbReference>
<sequence>MKQDSTTRFSSRVEDYVKYRPHYPAEVIAFLQETYGLADGHVIADIGSGTGISAELFLKKGYTVIGVEPNQPMREKSIQLLQGYPRFTALDGTAENIPLADQAVDAILSGQAFHWFDRRKAKSEFKRILKANGFVVLIWNERQEDDDFGKAFERLVIDHAQDYQRVDHRNISEKEIGDFYSPKAYQLKAFPNAQQLDYNGLEGRLLSSSYMPQKNSEGYSAMVSALRELFDKYEVAGQVTIAYLTKVYVGQM</sequence>
<dbReference type="InterPro" id="IPR029063">
    <property type="entry name" value="SAM-dependent_MTases_sf"/>
</dbReference>
<protein>
    <submittedName>
        <fullName evidence="5">Methyltransferase domain-containing protein</fullName>
    </submittedName>
</protein>
<dbReference type="PANTHER" id="PTHR44942:SF4">
    <property type="entry name" value="METHYLTRANSFERASE TYPE 11 DOMAIN-CONTAINING PROTEIN"/>
    <property type="match status" value="1"/>
</dbReference>
<dbReference type="RefSeq" id="WP_090607890.1">
    <property type="nucleotide sequence ID" value="NZ_FNZR01000009.1"/>
</dbReference>
<keyword evidence="3 5" id="KW-0808">Transferase</keyword>
<dbReference type="STRING" id="332977.SAMN05421740_10976"/>
<dbReference type="Proteomes" id="UP000198916">
    <property type="component" value="Unassembled WGS sequence"/>
</dbReference>
<dbReference type="Gene3D" id="3.40.50.150">
    <property type="entry name" value="Vaccinia Virus protein VP39"/>
    <property type="match status" value="1"/>
</dbReference>
<dbReference type="InterPro" id="IPR013216">
    <property type="entry name" value="Methyltransf_11"/>
</dbReference>
<dbReference type="PANTHER" id="PTHR44942">
    <property type="entry name" value="METHYLTRANSF_11 DOMAIN-CONTAINING PROTEIN"/>
    <property type="match status" value="1"/>
</dbReference>
<accession>A0A1H7SMD5</accession>
<dbReference type="CDD" id="cd02440">
    <property type="entry name" value="AdoMet_MTases"/>
    <property type="match status" value="1"/>
</dbReference>
<gene>
    <name evidence="5" type="ORF">SAMN05421740_10976</name>
</gene>
<dbReference type="OrthoDB" id="9797252at2"/>
<proteinExistence type="inferred from homology"/>
<evidence type="ECO:0000256" key="2">
    <source>
        <dbReference type="ARBA" id="ARBA00022603"/>
    </source>
</evidence>
<feature type="domain" description="Methyltransferase type 11" evidence="4">
    <location>
        <begin position="45"/>
        <end position="136"/>
    </location>
</feature>
<organism evidence="5 6">
    <name type="scientific">Parapedobacter koreensis</name>
    <dbReference type="NCBI Taxonomy" id="332977"/>
    <lineage>
        <taxon>Bacteria</taxon>
        <taxon>Pseudomonadati</taxon>
        <taxon>Bacteroidota</taxon>
        <taxon>Sphingobacteriia</taxon>
        <taxon>Sphingobacteriales</taxon>
        <taxon>Sphingobacteriaceae</taxon>
        <taxon>Parapedobacter</taxon>
    </lineage>
</organism>
<dbReference type="EMBL" id="FNZR01000009">
    <property type="protein sequence ID" value="SEL73810.1"/>
    <property type="molecule type" value="Genomic_DNA"/>
</dbReference>